<evidence type="ECO:0000313" key="8">
    <source>
        <dbReference type="Proteomes" id="UP000007875"/>
    </source>
</evidence>
<evidence type="ECO:0000256" key="5">
    <source>
        <dbReference type="PROSITE-ProRule" id="PRU00302"/>
    </source>
</evidence>
<dbReference type="HOGENOM" id="CLU_1543497_0_0_1"/>
<dbReference type="Gene3D" id="2.10.70.10">
    <property type="entry name" value="Complement Module, domain 1"/>
    <property type="match status" value="2"/>
</dbReference>
<dbReference type="Proteomes" id="UP000007875">
    <property type="component" value="Unassembled WGS sequence"/>
</dbReference>
<dbReference type="Ensembl" id="ENSCSAVT00000000691.1">
    <property type="protein sequence ID" value="ENSCSAVP00000000684.1"/>
    <property type="gene ID" value="ENSCSAVG00000000380.1"/>
</dbReference>
<feature type="domain" description="Sushi" evidence="6">
    <location>
        <begin position="83"/>
        <end position="141"/>
    </location>
</feature>
<organism evidence="7 8">
    <name type="scientific">Ciona savignyi</name>
    <name type="common">Pacific transparent sea squirt</name>
    <dbReference type="NCBI Taxonomy" id="51511"/>
    <lineage>
        <taxon>Eukaryota</taxon>
        <taxon>Metazoa</taxon>
        <taxon>Chordata</taxon>
        <taxon>Tunicata</taxon>
        <taxon>Ascidiacea</taxon>
        <taxon>Phlebobranchia</taxon>
        <taxon>Cionidae</taxon>
        <taxon>Ciona</taxon>
    </lineage>
</organism>
<reference evidence="8" key="1">
    <citation type="submission" date="2003-08" db="EMBL/GenBank/DDBJ databases">
        <authorList>
            <person name="Birren B."/>
            <person name="Nusbaum C."/>
            <person name="Abebe A."/>
            <person name="Abouelleil A."/>
            <person name="Adekoya E."/>
            <person name="Ait-zahra M."/>
            <person name="Allen N."/>
            <person name="Allen T."/>
            <person name="An P."/>
            <person name="Anderson M."/>
            <person name="Anderson S."/>
            <person name="Arachchi H."/>
            <person name="Armbruster J."/>
            <person name="Bachantsang P."/>
            <person name="Baldwin J."/>
            <person name="Barry A."/>
            <person name="Bayul T."/>
            <person name="Blitshsteyn B."/>
            <person name="Bloom T."/>
            <person name="Blye J."/>
            <person name="Boguslavskiy L."/>
            <person name="Borowsky M."/>
            <person name="Boukhgalter B."/>
            <person name="Brunache A."/>
            <person name="Butler J."/>
            <person name="Calixte N."/>
            <person name="Calvo S."/>
            <person name="Camarata J."/>
            <person name="Campo K."/>
            <person name="Chang J."/>
            <person name="Cheshatsang Y."/>
            <person name="Citroen M."/>
            <person name="Collymore A."/>
            <person name="Considine T."/>
            <person name="Cook A."/>
            <person name="Cooke P."/>
            <person name="Corum B."/>
            <person name="Cuomo C."/>
            <person name="David R."/>
            <person name="Dawoe T."/>
            <person name="Degray S."/>
            <person name="Dodge S."/>
            <person name="Dooley K."/>
            <person name="Dorje P."/>
            <person name="Dorjee K."/>
            <person name="Dorris L."/>
            <person name="Duffey N."/>
            <person name="Dupes A."/>
            <person name="Elkins T."/>
            <person name="Engels R."/>
            <person name="Erickson J."/>
            <person name="Farina A."/>
            <person name="Faro S."/>
            <person name="Ferreira P."/>
            <person name="Fischer H."/>
            <person name="Fitzgerald M."/>
            <person name="Foley K."/>
            <person name="Gage D."/>
            <person name="Galagan J."/>
            <person name="Gearin G."/>
            <person name="Gnerre S."/>
            <person name="Gnirke A."/>
            <person name="Goyette A."/>
            <person name="Graham J."/>
            <person name="Grandbois E."/>
            <person name="Gyaltsen K."/>
            <person name="Hafez N."/>
            <person name="Hagopian D."/>
            <person name="Hagos B."/>
            <person name="Hall J."/>
            <person name="Hatcher B."/>
            <person name="Heller A."/>
            <person name="Higgins H."/>
            <person name="Honan T."/>
            <person name="Horn A."/>
            <person name="Houde N."/>
            <person name="Hughes L."/>
            <person name="Hulme W."/>
            <person name="Husby E."/>
            <person name="Iliev I."/>
            <person name="Jaffe D."/>
            <person name="Jones C."/>
            <person name="Kamal M."/>
            <person name="Kamat A."/>
            <person name="Kamvysselis M."/>
            <person name="Karlsson E."/>
            <person name="Kells C."/>
            <person name="Kieu A."/>
            <person name="Kisner P."/>
            <person name="Kodira C."/>
            <person name="Kulbokas E."/>
            <person name="Labutti K."/>
            <person name="Lama D."/>
            <person name="Landers T."/>
            <person name="Leger J."/>
            <person name="Levine S."/>
            <person name="Lewis D."/>
            <person name="Lewis T."/>
            <person name="Lindblad-toh K."/>
            <person name="Liu X."/>
            <person name="Lokyitsang T."/>
            <person name="Lokyitsang Y."/>
            <person name="Lucien O."/>
            <person name="Lui A."/>
            <person name="Ma L.J."/>
            <person name="Mabbitt R."/>
            <person name="Macdonald J."/>
            <person name="Maclean C."/>
            <person name="Major J."/>
            <person name="Manning J."/>
            <person name="Marabella R."/>
            <person name="Maru K."/>
            <person name="Matthews C."/>
            <person name="Mauceli E."/>
            <person name="Mccarthy M."/>
            <person name="Mcdonough S."/>
            <person name="Mcghee T."/>
            <person name="Meldrim J."/>
            <person name="Meneus L."/>
            <person name="Mesirov J."/>
            <person name="Mihalev A."/>
            <person name="Mihova T."/>
            <person name="Mikkelsen T."/>
            <person name="Mlenga V."/>
            <person name="Moru K."/>
            <person name="Mozes J."/>
            <person name="Mulrain L."/>
            <person name="Munson G."/>
            <person name="Naylor J."/>
            <person name="Newes C."/>
            <person name="Nguyen C."/>
            <person name="Nguyen N."/>
            <person name="Nguyen T."/>
            <person name="Nicol R."/>
            <person name="Nielsen C."/>
            <person name="Nizzari M."/>
            <person name="Norbu C."/>
            <person name="Norbu N."/>
            <person name="O'donnell P."/>
            <person name="Okoawo O."/>
            <person name="O'leary S."/>
            <person name="Omotosho B."/>
            <person name="O'neill K."/>
            <person name="Osman S."/>
            <person name="Parker S."/>
            <person name="Perrin D."/>
            <person name="Phunkhang P."/>
            <person name="Piqani B."/>
            <person name="Purcell S."/>
            <person name="Rachupka T."/>
            <person name="Ramasamy U."/>
            <person name="Rameau R."/>
            <person name="Ray V."/>
            <person name="Raymond C."/>
            <person name="Retta R."/>
            <person name="Richardson S."/>
            <person name="Rise C."/>
            <person name="Rodriguez J."/>
            <person name="Rogers J."/>
            <person name="Rogov P."/>
            <person name="Rutman M."/>
            <person name="Schupbach R."/>
            <person name="Seaman C."/>
            <person name="Settipalli S."/>
            <person name="Sharpe T."/>
            <person name="Sheridan J."/>
            <person name="Sherpa N."/>
            <person name="Shi J."/>
            <person name="Smirnov S."/>
            <person name="Smith C."/>
            <person name="Sougnez C."/>
            <person name="Spencer B."/>
            <person name="Stalker J."/>
            <person name="Stange-thomann N."/>
            <person name="Stavropoulos S."/>
            <person name="Stetson K."/>
            <person name="Stone C."/>
            <person name="Stone S."/>
            <person name="Stubbs M."/>
            <person name="Talamas J."/>
            <person name="Tchuinga P."/>
            <person name="Tenzing P."/>
            <person name="Tesfaye S."/>
            <person name="Theodore J."/>
            <person name="Thoulutsang Y."/>
            <person name="Topham K."/>
            <person name="Towey S."/>
            <person name="Tsamla T."/>
            <person name="Tsomo N."/>
            <person name="Vallee D."/>
            <person name="Vassiliev H."/>
            <person name="Venkataraman V."/>
            <person name="Vinson J."/>
            <person name="Vo A."/>
            <person name="Wade C."/>
            <person name="Wang S."/>
            <person name="Wangchuk T."/>
            <person name="Wangdi T."/>
            <person name="Whittaker C."/>
            <person name="Wilkinson J."/>
            <person name="Wu Y."/>
            <person name="Wyman D."/>
            <person name="Yadav S."/>
            <person name="Yang S."/>
            <person name="Yang X."/>
            <person name="Yeager S."/>
            <person name="Yee E."/>
            <person name="Young G."/>
            <person name="Zainoun J."/>
            <person name="Zembeck L."/>
            <person name="Zimmer A."/>
            <person name="Zody M."/>
            <person name="Lander E."/>
        </authorList>
    </citation>
    <scope>NUCLEOTIDE SEQUENCE [LARGE SCALE GENOMIC DNA]</scope>
</reference>
<evidence type="ECO:0000256" key="2">
    <source>
        <dbReference type="ARBA" id="ARBA00022737"/>
    </source>
</evidence>
<keyword evidence="8" id="KW-1185">Reference proteome</keyword>
<reference evidence="7" key="2">
    <citation type="submission" date="2025-08" db="UniProtKB">
        <authorList>
            <consortium name="Ensembl"/>
        </authorList>
    </citation>
    <scope>IDENTIFICATION</scope>
</reference>
<keyword evidence="4" id="KW-0325">Glycoprotein</keyword>
<name>H2Y5T6_CIOSA</name>
<dbReference type="SUPFAM" id="SSF57535">
    <property type="entry name" value="Complement control module/SCR domain"/>
    <property type="match status" value="3"/>
</dbReference>
<proteinExistence type="predicted"/>
<keyword evidence="2" id="KW-0677">Repeat</keyword>
<dbReference type="PROSITE" id="PS50923">
    <property type="entry name" value="SUSHI"/>
    <property type="match status" value="2"/>
</dbReference>
<dbReference type="PANTHER" id="PTHR19325:SF575">
    <property type="entry name" value="LOCOMOTION-RELATED PROTEIN HIKARU GENKI"/>
    <property type="match status" value="1"/>
</dbReference>
<keyword evidence="3" id="KW-1015">Disulfide bond</keyword>
<dbReference type="OMA" id="CIRACES"/>
<evidence type="ECO:0000259" key="6">
    <source>
        <dbReference type="PROSITE" id="PS50923"/>
    </source>
</evidence>
<sequence length="174" mass="18003">MGRVLLGSAVRTCLSNGQWTATPTCINTCSPPSIPFGSSSISDDINPGQSASFSCNSGYILVGSSTATCQADGSFPALPTCEPACSPPTPVSNATYTPIQPLYRANSTVSFTCSAGTQLTGNAVITCQANITWTAPPRCLRICESPSAIMFGSFAPQNSSYNVNETVTYSCVMG</sequence>
<dbReference type="InterPro" id="IPR050350">
    <property type="entry name" value="Compl-Cell_Adhes-Reg"/>
</dbReference>
<dbReference type="InterPro" id="IPR035976">
    <property type="entry name" value="Sushi/SCR/CCP_sf"/>
</dbReference>
<evidence type="ECO:0000256" key="3">
    <source>
        <dbReference type="ARBA" id="ARBA00023157"/>
    </source>
</evidence>
<dbReference type="PANTHER" id="PTHR19325">
    <property type="entry name" value="COMPLEMENT COMPONENT-RELATED SUSHI DOMAIN-CONTAINING"/>
    <property type="match status" value="1"/>
</dbReference>
<feature type="domain" description="Sushi" evidence="6">
    <location>
        <begin position="1"/>
        <end position="27"/>
    </location>
</feature>
<dbReference type="InterPro" id="IPR000436">
    <property type="entry name" value="Sushi_SCR_CCP_dom"/>
</dbReference>
<evidence type="ECO:0000256" key="4">
    <source>
        <dbReference type="ARBA" id="ARBA00023180"/>
    </source>
</evidence>
<dbReference type="CDD" id="cd00033">
    <property type="entry name" value="CCP"/>
    <property type="match status" value="2"/>
</dbReference>
<dbReference type="SMART" id="SM00032">
    <property type="entry name" value="CCP"/>
    <property type="match status" value="2"/>
</dbReference>
<comment type="caution">
    <text evidence="5">Lacks conserved residue(s) required for the propagation of feature annotation.</text>
</comment>
<protein>
    <recommendedName>
        <fullName evidence="6">Sushi domain-containing protein</fullName>
    </recommendedName>
</protein>
<dbReference type="Pfam" id="PF00084">
    <property type="entry name" value="Sushi"/>
    <property type="match status" value="3"/>
</dbReference>
<reference evidence="7" key="3">
    <citation type="submission" date="2025-09" db="UniProtKB">
        <authorList>
            <consortium name="Ensembl"/>
        </authorList>
    </citation>
    <scope>IDENTIFICATION</scope>
</reference>
<accession>H2Y5T6</accession>
<dbReference type="GeneTree" id="ENSGT00940000163310"/>
<evidence type="ECO:0000313" key="7">
    <source>
        <dbReference type="Ensembl" id="ENSCSAVP00000000684.1"/>
    </source>
</evidence>
<keyword evidence="1 5" id="KW-0768">Sushi</keyword>
<dbReference type="AlphaFoldDB" id="H2Y5T6"/>
<evidence type="ECO:0000256" key="1">
    <source>
        <dbReference type="ARBA" id="ARBA00022659"/>
    </source>
</evidence>